<protein>
    <recommendedName>
        <fullName evidence="3">chalcone synthase</fullName>
        <ecNumber evidence="3">2.3.1.74</ecNumber>
    </recommendedName>
</protein>
<keyword evidence="4" id="KW-0808">Transferase</keyword>
<feature type="domain" description="Chalcone/stilbene synthase N-terminal" evidence="8">
    <location>
        <begin position="99"/>
        <end position="223"/>
    </location>
</feature>
<dbReference type="InterPro" id="IPR016039">
    <property type="entry name" value="Thiolase-like"/>
</dbReference>
<dbReference type="HOGENOM" id="CLU_981322_0_0_1"/>
<dbReference type="GO" id="GO:0030639">
    <property type="term" value="P:polyketide biosynthetic process"/>
    <property type="evidence" value="ECO:0007669"/>
    <property type="project" value="TreeGrafter"/>
</dbReference>
<dbReference type="SUPFAM" id="SSF53901">
    <property type="entry name" value="Thiolase-like"/>
    <property type="match status" value="1"/>
</dbReference>
<dbReference type="GO" id="GO:0016210">
    <property type="term" value="F:naringenin-chalcone synthase activity"/>
    <property type="evidence" value="ECO:0007669"/>
    <property type="project" value="UniProtKB-EC"/>
</dbReference>
<dbReference type="InterPro" id="IPR001099">
    <property type="entry name" value="Chalcone/stilbene_synt_N"/>
</dbReference>
<evidence type="ECO:0000256" key="6">
    <source>
        <dbReference type="ARBA" id="ARBA00023315"/>
    </source>
</evidence>
<keyword evidence="10" id="KW-1185">Reference proteome</keyword>
<dbReference type="eggNOG" id="ENOG502QRSY">
    <property type="taxonomic scope" value="Eukaryota"/>
</dbReference>
<organism evidence="9">
    <name type="scientific">Oryza brachyantha</name>
    <name type="common">malo sina</name>
    <dbReference type="NCBI Taxonomy" id="4533"/>
    <lineage>
        <taxon>Eukaryota</taxon>
        <taxon>Viridiplantae</taxon>
        <taxon>Streptophyta</taxon>
        <taxon>Embryophyta</taxon>
        <taxon>Tracheophyta</taxon>
        <taxon>Spermatophyta</taxon>
        <taxon>Magnoliopsida</taxon>
        <taxon>Liliopsida</taxon>
        <taxon>Poales</taxon>
        <taxon>Poaceae</taxon>
        <taxon>BOP clade</taxon>
        <taxon>Oryzoideae</taxon>
        <taxon>Oryzeae</taxon>
        <taxon>Oryzinae</taxon>
        <taxon>Oryza</taxon>
    </lineage>
</organism>
<accession>J3MBN2</accession>
<keyword evidence="5" id="KW-0284">Flavonoid biosynthesis</keyword>
<dbReference type="Gene3D" id="3.40.47.10">
    <property type="match status" value="1"/>
</dbReference>
<feature type="compositionally biased region" description="Basic residues" evidence="7">
    <location>
        <begin position="262"/>
        <end position="284"/>
    </location>
</feature>
<dbReference type="PANTHER" id="PTHR11877">
    <property type="entry name" value="HYDROXYMETHYLGLUTARYL-COA SYNTHASE"/>
    <property type="match status" value="1"/>
</dbReference>
<name>J3MBN2_ORYBR</name>
<dbReference type="InterPro" id="IPR018088">
    <property type="entry name" value="Chalcone/stilbene_synthase_AS"/>
</dbReference>
<evidence type="ECO:0000259" key="8">
    <source>
        <dbReference type="Pfam" id="PF00195"/>
    </source>
</evidence>
<evidence type="ECO:0000313" key="9">
    <source>
        <dbReference type="EnsemblPlants" id="OB06G14260.1"/>
    </source>
</evidence>
<evidence type="ECO:0000256" key="5">
    <source>
        <dbReference type="ARBA" id="ARBA00023241"/>
    </source>
</evidence>
<dbReference type="EC" id="2.3.1.74" evidence="3"/>
<evidence type="ECO:0000256" key="1">
    <source>
        <dbReference type="ARBA" id="ARBA00002969"/>
    </source>
</evidence>
<evidence type="ECO:0000256" key="4">
    <source>
        <dbReference type="ARBA" id="ARBA00022679"/>
    </source>
</evidence>
<dbReference type="Proteomes" id="UP000006038">
    <property type="component" value="Chromosome 6"/>
</dbReference>
<comment type="pathway">
    <text evidence="2">Secondary metabolite biosynthesis; flavonoid biosynthesis.</text>
</comment>
<sequence length="284" mass="31615">MVLPVCAIVCKGYSINGCPATDRNAFQAPWGHRHVYTTSSGSTPMANLNNAIETYECHYWENHYRKRPKKIFVGGEVVCLYANDCEGIRSSQAGRPPAFTQTTAKSQIRKRYMHLTEEILQENPNMCAYMAPPLDARHDIVVVEVPKLGKAAAQIGWGQPRSRITHLVFCTTSGVDMPGADYQLAKMLGLRPSVNRLMMYQQGCFAGGTVLRVAKDLARTTAGPGCWRGARGSRGVGARRRLWMGPDVEARRRRSEGDGAGVRRRKNLAASRRQNKKYRVCART</sequence>
<feature type="region of interest" description="Disordered" evidence="7">
    <location>
        <begin position="250"/>
        <end position="284"/>
    </location>
</feature>
<dbReference type="PANTHER" id="PTHR11877:SF14">
    <property type="entry name" value="CHALCONE SYNTHASE"/>
    <property type="match status" value="1"/>
</dbReference>
<comment type="function">
    <text evidence="1">The primary product of this enzyme is 4,2',4',6'-tetrahydroxychalcone (also termed naringenin-chalcone or chalcone) which can under specific conditions spontaneously isomerize into naringenin.</text>
</comment>
<dbReference type="GO" id="GO:0009813">
    <property type="term" value="P:flavonoid biosynthetic process"/>
    <property type="evidence" value="ECO:0007669"/>
    <property type="project" value="UniProtKB-KW"/>
</dbReference>
<dbReference type="Pfam" id="PF00195">
    <property type="entry name" value="Chal_sti_synt_N"/>
    <property type="match status" value="1"/>
</dbReference>
<evidence type="ECO:0000256" key="7">
    <source>
        <dbReference type="SAM" id="MobiDB-lite"/>
    </source>
</evidence>
<dbReference type="Gramene" id="OB06G14260.1">
    <property type="protein sequence ID" value="OB06G14260.1"/>
    <property type="gene ID" value="OB06G14260"/>
</dbReference>
<reference evidence="9" key="1">
    <citation type="journal article" date="2013" name="Nat. Commun.">
        <title>Whole-genome sequencing of Oryza brachyantha reveals mechanisms underlying Oryza genome evolution.</title>
        <authorList>
            <person name="Chen J."/>
            <person name="Huang Q."/>
            <person name="Gao D."/>
            <person name="Wang J."/>
            <person name="Lang Y."/>
            <person name="Liu T."/>
            <person name="Li B."/>
            <person name="Bai Z."/>
            <person name="Luis Goicoechea J."/>
            <person name="Liang C."/>
            <person name="Chen C."/>
            <person name="Zhang W."/>
            <person name="Sun S."/>
            <person name="Liao Y."/>
            <person name="Zhang X."/>
            <person name="Yang L."/>
            <person name="Song C."/>
            <person name="Wang M."/>
            <person name="Shi J."/>
            <person name="Liu G."/>
            <person name="Liu J."/>
            <person name="Zhou H."/>
            <person name="Zhou W."/>
            <person name="Yu Q."/>
            <person name="An N."/>
            <person name="Chen Y."/>
            <person name="Cai Q."/>
            <person name="Wang B."/>
            <person name="Liu B."/>
            <person name="Min J."/>
            <person name="Huang Y."/>
            <person name="Wu H."/>
            <person name="Li Z."/>
            <person name="Zhang Y."/>
            <person name="Yin Y."/>
            <person name="Song W."/>
            <person name="Jiang J."/>
            <person name="Jackson S.A."/>
            <person name="Wing R.A."/>
            <person name="Wang J."/>
            <person name="Chen M."/>
        </authorList>
    </citation>
    <scope>NUCLEOTIDE SEQUENCE [LARGE SCALE GENOMIC DNA]</scope>
    <source>
        <strain evidence="9">cv. IRGC 101232</strain>
    </source>
</reference>
<dbReference type="InterPro" id="IPR011141">
    <property type="entry name" value="Polyketide_synthase_type-III"/>
</dbReference>
<dbReference type="EnsemblPlants" id="OB06G14260.1">
    <property type="protein sequence ID" value="OB06G14260.1"/>
    <property type="gene ID" value="OB06G14260"/>
</dbReference>
<evidence type="ECO:0000313" key="10">
    <source>
        <dbReference type="Proteomes" id="UP000006038"/>
    </source>
</evidence>
<dbReference type="STRING" id="4533.J3MBN2"/>
<dbReference type="PROSITE" id="PS00441">
    <property type="entry name" value="CHALCONE_SYNTH"/>
    <property type="match status" value="1"/>
</dbReference>
<reference evidence="9" key="2">
    <citation type="submission" date="2013-04" db="UniProtKB">
        <authorList>
            <consortium name="EnsemblPlants"/>
        </authorList>
    </citation>
    <scope>IDENTIFICATION</scope>
</reference>
<keyword evidence="6" id="KW-0012">Acyltransferase</keyword>
<proteinExistence type="predicted"/>
<dbReference type="AlphaFoldDB" id="J3MBN2"/>
<evidence type="ECO:0000256" key="2">
    <source>
        <dbReference type="ARBA" id="ARBA00004966"/>
    </source>
</evidence>
<evidence type="ECO:0000256" key="3">
    <source>
        <dbReference type="ARBA" id="ARBA00012975"/>
    </source>
</evidence>